<keyword evidence="3" id="KW-0677">Repeat</keyword>
<evidence type="ECO:0000256" key="2">
    <source>
        <dbReference type="ARBA" id="ARBA00022729"/>
    </source>
</evidence>
<evidence type="ECO:0000256" key="3">
    <source>
        <dbReference type="ARBA" id="ARBA00022737"/>
    </source>
</evidence>
<dbReference type="SUPFAM" id="SSF49313">
    <property type="entry name" value="Cadherin-like"/>
    <property type="match status" value="2"/>
</dbReference>
<keyword evidence="9" id="KW-0325">Glycoprotein</keyword>
<keyword evidence="1 15" id="KW-0812">Transmembrane</keyword>
<comment type="caution">
    <text evidence="18">The sequence shown here is derived from an EMBL/GenBank/DDBJ whole genome shotgun (WGS) entry which is preliminary data.</text>
</comment>
<evidence type="ECO:0000256" key="4">
    <source>
        <dbReference type="ARBA" id="ARBA00022837"/>
    </source>
</evidence>
<dbReference type="Pfam" id="PF19699">
    <property type="entry name" value="CLSTN_C"/>
    <property type="match status" value="1"/>
</dbReference>
<dbReference type="PRINTS" id="PR00205">
    <property type="entry name" value="CADHERIN"/>
</dbReference>
<dbReference type="PROSITE" id="PS50268">
    <property type="entry name" value="CADHERIN_2"/>
    <property type="match status" value="2"/>
</dbReference>
<feature type="domain" description="Cadherin" evidence="17">
    <location>
        <begin position="139"/>
        <end position="240"/>
    </location>
</feature>
<feature type="signal peptide" evidence="16">
    <location>
        <begin position="1"/>
        <end position="23"/>
    </location>
</feature>
<dbReference type="InterPro" id="IPR002126">
    <property type="entry name" value="Cadherin-like_dom"/>
</dbReference>
<evidence type="ECO:0000256" key="14">
    <source>
        <dbReference type="SAM" id="MobiDB-lite"/>
    </source>
</evidence>
<dbReference type="GO" id="GO:0045211">
    <property type="term" value="C:postsynaptic membrane"/>
    <property type="evidence" value="ECO:0007669"/>
    <property type="project" value="TreeGrafter"/>
</dbReference>
<evidence type="ECO:0000256" key="1">
    <source>
        <dbReference type="ARBA" id="ARBA00022692"/>
    </source>
</evidence>
<dbReference type="GO" id="GO:0007156">
    <property type="term" value="P:homophilic cell adhesion via plasma membrane adhesion molecules"/>
    <property type="evidence" value="ECO:0007669"/>
    <property type="project" value="InterPro"/>
</dbReference>
<evidence type="ECO:0000256" key="10">
    <source>
        <dbReference type="ARBA" id="ARBA00034103"/>
    </source>
</evidence>
<feature type="compositionally biased region" description="Acidic residues" evidence="14">
    <location>
        <begin position="916"/>
        <end position="929"/>
    </location>
</feature>
<dbReference type="Gene3D" id="2.60.40.60">
    <property type="entry name" value="Cadherins"/>
    <property type="match status" value="2"/>
</dbReference>
<keyword evidence="19" id="KW-1185">Reference proteome</keyword>
<dbReference type="GO" id="GO:0009986">
    <property type="term" value="C:cell surface"/>
    <property type="evidence" value="ECO:0007669"/>
    <property type="project" value="TreeGrafter"/>
</dbReference>
<feature type="transmembrane region" description="Helical" evidence="15">
    <location>
        <begin position="824"/>
        <end position="846"/>
    </location>
</feature>
<keyword evidence="5" id="KW-0130">Cell adhesion</keyword>
<dbReference type="EMBL" id="CAJFCJ010000006">
    <property type="protein sequence ID" value="CAD5115265.1"/>
    <property type="molecule type" value="Genomic_DNA"/>
</dbReference>
<dbReference type="Pfam" id="PF13385">
    <property type="entry name" value="Laminin_G_3"/>
    <property type="match status" value="1"/>
</dbReference>
<evidence type="ECO:0000256" key="5">
    <source>
        <dbReference type="ARBA" id="ARBA00022889"/>
    </source>
</evidence>
<gene>
    <name evidence="18" type="ORF">DGYR_LOCUS4018</name>
</gene>
<dbReference type="InterPro" id="IPR015919">
    <property type="entry name" value="Cadherin-like_sf"/>
</dbReference>
<accession>A0A7I8VJ16</accession>
<dbReference type="GO" id="GO:0012505">
    <property type="term" value="C:endomembrane system"/>
    <property type="evidence" value="ECO:0007669"/>
    <property type="project" value="UniProtKB-SubCell"/>
</dbReference>
<dbReference type="OrthoDB" id="10012272at2759"/>
<evidence type="ECO:0000256" key="8">
    <source>
        <dbReference type="ARBA" id="ARBA00023136"/>
    </source>
</evidence>
<evidence type="ECO:0000256" key="13">
    <source>
        <dbReference type="PROSITE-ProRule" id="PRU00043"/>
    </source>
</evidence>
<name>A0A7I8VJ16_9ANNE</name>
<dbReference type="Proteomes" id="UP000549394">
    <property type="component" value="Unassembled WGS sequence"/>
</dbReference>
<dbReference type="AlphaFoldDB" id="A0A7I8VJ16"/>
<keyword evidence="8 15" id="KW-0472">Membrane</keyword>
<dbReference type="PANTHER" id="PTHR14139:SF2">
    <property type="entry name" value="CALSYNTENIN-1"/>
    <property type="match status" value="1"/>
</dbReference>
<dbReference type="Gene3D" id="2.60.120.200">
    <property type="match status" value="1"/>
</dbReference>
<feature type="domain" description="Cadherin" evidence="17">
    <location>
        <begin position="25"/>
        <end position="138"/>
    </location>
</feature>
<dbReference type="GO" id="GO:0051965">
    <property type="term" value="P:positive regulation of synapse assembly"/>
    <property type="evidence" value="ECO:0007669"/>
    <property type="project" value="TreeGrafter"/>
</dbReference>
<evidence type="ECO:0000256" key="15">
    <source>
        <dbReference type="SAM" id="Phobius"/>
    </source>
</evidence>
<evidence type="ECO:0000256" key="7">
    <source>
        <dbReference type="ARBA" id="ARBA00023018"/>
    </source>
</evidence>
<comment type="similarity">
    <text evidence="11">Belongs to the calsyntenin family.</text>
</comment>
<dbReference type="GO" id="GO:0005509">
    <property type="term" value="F:calcium ion binding"/>
    <property type="evidence" value="ECO:0007669"/>
    <property type="project" value="UniProtKB-UniRule"/>
</dbReference>
<evidence type="ECO:0000256" key="16">
    <source>
        <dbReference type="SAM" id="SignalP"/>
    </source>
</evidence>
<protein>
    <submittedName>
        <fullName evidence="18">DgyrCDS4259</fullName>
    </submittedName>
</protein>
<feature type="chain" id="PRO_5029907740" evidence="16">
    <location>
        <begin position="24"/>
        <end position="962"/>
    </location>
</feature>
<keyword evidence="2 16" id="KW-0732">Signal</keyword>
<evidence type="ECO:0000256" key="6">
    <source>
        <dbReference type="ARBA" id="ARBA00022989"/>
    </source>
</evidence>
<evidence type="ECO:0000313" key="19">
    <source>
        <dbReference type="Proteomes" id="UP000549394"/>
    </source>
</evidence>
<comment type="subcellular location">
    <subcellularLocation>
        <location evidence="12">Endomembrane system</location>
        <topology evidence="12">Single-pass type I membrane protein</topology>
    </subcellularLocation>
    <subcellularLocation>
        <location evidence="10">Synapse</location>
    </subcellularLocation>
</comment>
<dbReference type="SUPFAM" id="SSF49899">
    <property type="entry name" value="Concanavalin A-like lectins/glucanases"/>
    <property type="match status" value="1"/>
</dbReference>
<sequence length="962" mass="108750">MRSLVCGILLQTYLLLSLHSTIAHRMPRHHVTIPENSPIGTVLDFKKPIRVHTNFGSGRYCSYNRYQLHPHEQLPFEVEVIDEWTGEANIKVSEPLDFERKNKYIFEVAAKDCSANLHGPREKIIVKIKDLNEAAPKFPKTVYNIEVLEGKIFDNVLELKPTDTDHSSNGDICTFKIITGGVPFGVTNEGVLYNTAPLDYSKVHNYIFGVTATDCSRDDPRTSTPAEINVQVKQICKPGWKDVSSRIDYTPGEGKKFLAPDALLFTCDDVCESKKTVAKIRLGASRAEKVCNMDPYSIHAQRKLCGASEKEKDMLPTPLISSWTTGNPTAADGTDNEFYFDGTKSYDIPSSKIDHTLPMHFTFMTWMKHERWASKGRKEHLICSADAKAMNRHHYSVFIRNCKLIMLLREEAGSKNANTYKPAEWRWTLSQVCDGKWHHYAISVDSLQVQLYVDGVLFVSEADNPEVIDDWPLHYTKKIKSTRLLVGACYQAGRGEVAQFFRGYLAGMSILKGSTENEEIIRCMNSCHEQLDLDLNDVATGMTVGFNNNRTEITITGNTVKAVEKQTHKVVYMNPRTLPSPGHRTFFMNTAIQCADGREKTLPEYVGVIVVEKSTIPEIRVYGSVAYETITENLKAGIKFLDETQILLTSSKGGAISKNLYRIDSCTVEAETALDLSHERIRFPADIIQRLNLKVVETRQGVVVDGTETPEKYTEILRKMVYQDDKPESLSKSGRLFNIRCSELNGKYKSHFHQITVTINEDEKVEKTEFTSDDEKKQIEDVIADAKNDVHHYKANQLSAENVRFSELKLNQKTHYIGENSPSMGMIVIVVVCIGFLIFMIVLGVVRIRNAHARSSVQEEKPEMEWDNSALNITVNPLEESSVPQVAAAYDLDTIRGTAMETDSSEEELSDFRDDNADDSTDDDDDDDDHNSCLRNKVQEDCAVNFRKPRKDLEWDDSTLTF</sequence>
<evidence type="ECO:0000256" key="12">
    <source>
        <dbReference type="ARBA" id="ARBA00046288"/>
    </source>
</evidence>
<keyword evidence="4 13" id="KW-0106">Calcium</keyword>
<dbReference type="GO" id="GO:0050806">
    <property type="term" value="P:positive regulation of synaptic transmission"/>
    <property type="evidence" value="ECO:0007669"/>
    <property type="project" value="TreeGrafter"/>
</dbReference>
<keyword evidence="7" id="KW-0770">Synapse</keyword>
<proteinExistence type="inferred from homology"/>
<reference evidence="18 19" key="1">
    <citation type="submission" date="2020-08" db="EMBL/GenBank/DDBJ databases">
        <authorList>
            <person name="Hejnol A."/>
        </authorList>
    </citation>
    <scope>NUCLEOTIDE SEQUENCE [LARGE SCALE GENOMIC DNA]</scope>
</reference>
<dbReference type="CDD" id="cd11304">
    <property type="entry name" value="Cadherin_repeat"/>
    <property type="match status" value="2"/>
</dbReference>
<dbReference type="InterPro" id="IPR045588">
    <property type="entry name" value="CLSTN_C"/>
</dbReference>
<evidence type="ECO:0000256" key="9">
    <source>
        <dbReference type="ARBA" id="ARBA00023180"/>
    </source>
</evidence>
<dbReference type="PANTHER" id="PTHR14139">
    <property type="entry name" value="CALSYNTENIN"/>
    <property type="match status" value="1"/>
</dbReference>
<evidence type="ECO:0000259" key="17">
    <source>
        <dbReference type="PROSITE" id="PS50268"/>
    </source>
</evidence>
<feature type="region of interest" description="Disordered" evidence="14">
    <location>
        <begin position="900"/>
        <end position="935"/>
    </location>
</feature>
<keyword evidence="6 15" id="KW-1133">Transmembrane helix</keyword>
<organism evidence="18 19">
    <name type="scientific">Dimorphilus gyrociliatus</name>
    <dbReference type="NCBI Taxonomy" id="2664684"/>
    <lineage>
        <taxon>Eukaryota</taxon>
        <taxon>Metazoa</taxon>
        <taxon>Spiralia</taxon>
        <taxon>Lophotrochozoa</taxon>
        <taxon>Annelida</taxon>
        <taxon>Polychaeta</taxon>
        <taxon>Polychaeta incertae sedis</taxon>
        <taxon>Dinophilidae</taxon>
        <taxon>Dimorphilus</taxon>
    </lineage>
</organism>
<evidence type="ECO:0000313" key="18">
    <source>
        <dbReference type="EMBL" id="CAD5115265.1"/>
    </source>
</evidence>
<evidence type="ECO:0000256" key="11">
    <source>
        <dbReference type="ARBA" id="ARBA00035015"/>
    </source>
</evidence>
<dbReference type="InterPro" id="IPR013320">
    <property type="entry name" value="ConA-like_dom_sf"/>
</dbReference>